<evidence type="ECO:0000313" key="9">
    <source>
        <dbReference type="EMBL" id="PRT52959.1"/>
    </source>
</evidence>
<feature type="transmembrane region" description="Helical" evidence="8">
    <location>
        <begin position="487"/>
        <end position="506"/>
    </location>
</feature>
<dbReference type="GO" id="GO:0005886">
    <property type="term" value="C:plasma membrane"/>
    <property type="evidence" value="ECO:0007669"/>
    <property type="project" value="TreeGrafter"/>
</dbReference>
<feature type="transmembrane region" description="Helical" evidence="8">
    <location>
        <begin position="526"/>
        <end position="548"/>
    </location>
</feature>
<comment type="similarity">
    <text evidence="2">Belongs to the nucleobase:cation symporter-2 (NCS2) (TC 2.A.40) family.</text>
</comment>
<dbReference type="InterPro" id="IPR006042">
    <property type="entry name" value="Xan_ur_permease"/>
</dbReference>
<dbReference type="GO" id="GO:0000324">
    <property type="term" value="C:fungal-type vacuole"/>
    <property type="evidence" value="ECO:0007669"/>
    <property type="project" value="TreeGrafter"/>
</dbReference>
<feature type="transmembrane region" description="Helical" evidence="8">
    <location>
        <begin position="146"/>
        <end position="173"/>
    </location>
</feature>
<keyword evidence="6 8" id="KW-0472">Membrane</keyword>
<keyword evidence="3" id="KW-0813">Transport</keyword>
<dbReference type="InterPro" id="IPR006043">
    <property type="entry name" value="NCS2"/>
</dbReference>
<comment type="caution">
    <text evidence="9">The sequence shown here is derived from an EMBL/GenBank/DDBJ whole genome shotgun (WGS) entry which is preliminary data.</text>
</comment>
<feature type="transmembrane region" description="Helical" evidence="8">
    <location>
        <begin position="341"/>
        <end position="358"/>
    </location>
</feature>
<evidence type="ECO:0000256" key="5">
    <source>
        <dbReference type="ARBA" id="ARBA00022989"/>
    </source>
</evidence>
<feature type="transmembrane region" description="Helical" evidence="8">
    <location>
        <begin position="193"/>
        <end position="211"/>
    </location>
</feature>
<evidence type="ECO:0000256" key="2">
    <source>
        <dbReference type="ARBA" id="ARBA00008821"/>
    </source>
</evidence>
<feature type="transmembrane region" description="Helical" evidence="8">
    <location>
        <begin position="430"/>
        <end position="450"/>
    </location>
</feature>
<keyword evidence="10" id="KW-1185">Reference proteome</keyword>
<evidence type="ECO:0000256" key="3">
    <source>
        <dbReference type="ARBA" id="ARBA00022448"/>
    </source>
</evidence>
<dbReference type="NCBIfam" id="TIGR00801">
    <property type="entry name" value="ncs2"/>
    <property type="match status" value="1"/>
</dbReference>
<dbReference type="PANTHER" id="PTHR42810:SF2">
    <property type="entry name" value="PURINE PERMEASE C1399.01C-RELATED"/>
    <property type="match status" value="1"/>
</dbReference>
<sequence>MESIDLEPDHSKTLPPPVTSHEKSWSQSAKDSAKDVFKRFTTKDGLIGSVDYKYLFTPTMPFTKKKGNPPPFFGVYDKMPLLLACLLGLQHALSMMGGLVAASLLFAQMASLSNGYTEYMVSASLISAGILSFVQIKRFRIPYTHYYIGTGTVSVLGTSFSTVPVFGTALPIMYKNGFCPVAEDGTHLPCPDAYGAFLGTAALCALLEILLSFTPQKILLKVFPPIVNGPVVLLIGTSLLQSGMQDWAGGGGCMSKGAMCPSADAPHPHPWGSGQFIGLGFSVFVTILICDKWGPPFMKSCSIVVGLLVGCIIAAACGYFSHQQIDAAPAGQFLWVKTFKLQLYGPIVLPMLAVYIVCTMESIGDITATCDVSRVAIEGTEFESRIQGGLLASGLASVAGALMTLQPQSSFAQNNGVIAMTQCAARYSGYFACFWLVLMGVVGKFSASIVAIPSSVIGGMTTFLFTSVAVSGLRLISVAKFTRRDRVVLTISLMWGFASLLVPNWFEGIFTYKGDNNGLQGFIDALIIVVQTPYAIGGIAGVIANLMFPPCDDMDIHAGKTVHEIENEEAECSTNYEVEELTGVTAVESAGPHKQDL</sequence>
<feature type="transmembrane region" description="Helical" evidence="8">
    <location>
        <begin position="218"/>
        <end position="240"/>
    </location>
</feature>
<keyword evidence="5 8" id="KW-1133">Transmembrane helix</keyword>
<evidence type="ECO:0000256" key="7">
    <source>
        <dbReference type="SAM" id="MobiDB-lite"/>
    </source>
</evidence>
<dbReference type="OrthoDB" id="1641903at2759"/>
<dbReference type="STRING" id="45607.A0A2T0FDE2"/>
<feature type="transmembrane region" description="Helical" evidence="8">
    <location>
        <begin position="302"/>
        <end position="321"/>
    </location>
</feature>
<accession>A0A2T0FDE2</accession>
<feature type="transmembrane region" description="Helical" evidence="8">
    <location>
        <begin position="456"/>
        <end position="475"/>
    </location>
</feature>
<feature type="transmembrane region" description="Helical" evidence="8">
    <location>
        <begin position="271"/>
        <end position="290"/>
    </location>
</feature>
<dbReference type="AlphaFoldDB" id="A0A2T0FDE2"/>
<protein>
    <submittedName>
        <fullName evidence="9">Uric acid-xanthine permease</fullName>
    </submittedName>
</protein>
<dbReference type="EMBL" id="NDIQ01000001">
    <property type="protein sequence ID" value="PRT52959.1"/>
    <property type="molecule type" value="Genomic_DNA"/>
</dbReference>
<keyword evidence="4 8" id="KW-0812">Transmembrane</keyword>
<gene>
    <name evidence="9" type="ORF">B9G98_00579</name>
</gene>
<feature type="transmembrane region" description="Helical" evidence="8">
    <location>
        <begin position="81"/>
        <end position="110"/>
    </location>
</feature>
<name>A0A2T0FDE2_9ASCO</name>
<feature type="transmembrane region" description="Helical" evidence="8">
    <location>
        <begin position="116"/>
        <end position="134"/>
    </location>
</feature>
<feature type="region of interest" description="Disordered" evidence="7">
    <location>
        <begin position="1"/>
        <end position="27"/>
    </location>
</feature>
<comment type="subcellular location">
    <subcellularLocation>
        <location evidence="1">Membrane</location>
        <topology evidence="1">Multi-pass membrane protein</topology>
    </subcellularLocation>
</comment>
<dbReference type="Proteomes" id="UP000238350">
    <property type="component" value="Unassembled WGS sequence"/>
</dbReference>
<evidence type="ECO:0000256" key="8">
    <source>
        <dbReference type="SAM" id="Phobius"/>
    </source>
</evidence>
<proteinExistence type="inferred from homology"/>
<reference evidence="9 10" key="1">
    <citation type="submission" date="2017-04" db="EMBL/GenBank/DDBJ databases">
        <title>Genome sequencing of [Candida] sorbophila.</title>
        <authorList>
            <person name="Ahn J.O."/>
        </authorList>
    </citation>
    <scope>NUCLEOTIDE SEQUENCE [LARGE SCALE GENOMIC DNA]</scope>
    <source>
        <strain evidence="9 10">DS02</strain>
    </source>
</reference>
<evidence type="ECO:0000256" key="1">
    <source>
        <dbReference type="ARBA" id="ARBA00004141"/>
    </source>
</evidence>
<dbReference type="PANTHER" id="PTHR42810">
    <property type="entry name" value="PURINE PERMEASE C1399.01C-RELATED"/>
    <property type="match status" value="1"/>
</dbReference>
<dbReference type="Pfam" id="PF00860">
    <property type="entry name" value="Xan_ur_permease"/>
    <property type="match status" value="1"/>
</dbReference>
<dbReference type="GO" id="GO:0042907">
    <property type="term" value="F:xanthine transmembrane transporter activity"/>
    <property type="evidence" value="ECO:0007669"/>
    <property type="project" value="TreeGrafter"/>
</dbReference>
<evidence type="ECO:0000313" key="10">
    <source>
        <dbReference type="Proteomes" id="UP000238350"/>
    </source>
</evidence>
<organism evidence="9 10">
    <name type="scientific">Wickerhamiella sorbophila</name>
    <dbReference type="NCBI Taxonomy" id="45607"/>
    <lineage>
        <taxon>Eukaryota</taxon>
        <taxon>Fungi</taxon>
        <taxon>Dikarya</taxon>
        <taxon>Ascomycota</taxon>
        <taxon>Saccharomycotina</taxon>
        <taxon>Dipodascomycetes</taxon>
        <taxon>Dipodascales</taxon>
        <taxon>Trichomonascaceae</taxon>
        <taxon>Wickerhamiella</taxon>
    </lineage>
</organism>
<evidence type="ECO:0000256" key="4">
    <source>
        <dbReference type="ARBA" id="ARBA00022692"/>
    </source>
</evidence>
<dbReference type="GeneID" id="36514328"/>
<dbReference type="RefSeq" id="XP_024662905.1">
    <property type="nucleotide sequence ID" value="XM_024807137.1"/>
</dbReference>
<evidence type="ECO:0000256" key="6">
    <source>
        <dbReference type="ARBA" id="ARBA00023136"/>
    </source>
</evidence>